<sequence>MSFTLLAVTFLLVAATSAQSAPPIPCNVVLETFSDCGGSILSDSSPRADFEAFNKCFCLDPSYPVVAQECLNQLDPNDPFGRSTGSAIQQSEQFCATVAQLLANGGGGGGGASPTSISTPSGTSDPAASACLPLDSALIACSATAAPALTSANIASCLCGANVEDGLGACFNYLATAEPAIASGLSVLNGGYCDAYASGPETEPTIGPTQTQQTGGDGTSTGASAATSSGAASTLQPFAFALFSVFSIFAITL</sequence>
<dbReference type="Proteomes" id="UP001370758">
    <property type="component" value="Unassembled WGS sequence"/>
</dbReference>
<feature type="signal peptide" evidence="2">
    <location>
        <begin position="1"/>
        <end position="20"/>
    </location>
</feature>
<accession>A0AAV9WCI3</accession>
<evidence type="ECO:0000256" key="2">
    <source>
        <dbReference type="SAM" id="SignalP"/>
    </source>
</evidence>
<comment type="caution">
    <text evidence="3">The sequence shown here is derived from an EMBL/GenBank/DDBJ whole genome shotgun (WGS) entry which is preliminary data.</text>
</comment>
<dbReference type="EMBL" id="JAVHJL010000004">
    <property type="protein sequence ID" value="KAK6505890.1"/>
    <property type="molecule type" value="Genomic_DNA"/>
</dbReference>
<keyword evidence="2" id="KW-0732">Signal</keyword>
<dbReference type="AlphaFoldDB" id="A0AAV9WCI3"/>
<feature type="region of interest" description="Disordered" evidence="1">
    <location>
        <begin position="201"/>
        <end position="225"/>
    </location>
</feature>
<keyword evidence="4" id="KW-1185">Reference proteome</keyword>
<reference evidence="3 4" key="1">
    <citation type="submission" date="2023-08" db="EMBL/GenBank/DDBJ databases">
        <authorList>
            <person name="Palmer J.M."/>
        </authorList>
    </citation>
    <scope>NUCLEOTIDE SEQUENCE [LARGE SCALE GENOMIC DNA]</scope>
    <source>
        <strain evidence="3 4">TWF481</strain>
    </source>
</reference>
<evidence type="ECO:0000313" key="3">
    <source>
        <dbReference type="EMBL" id="KAK6505890.1"/>
    </source>
</evidence>
<feature type="chain" id="PRO_5043339779" description="Extracellular membrane protein CFEM domain-containing protein" evidence="2">
    <location>
        <begin position="21"/>
        <end position="253"/>
    </location>
</feature>
<name>A0AAV9WCI3_9PEZI</name>
<protein>
    <recommendedName>
        <fullName evidence="5">Extracellular membrane protein CFEM domain-containing protein</fullName>
    </recommendedName>
</protein>
<feature type="compositionally biased region" description="Low complexity" evidence="1">
    <location>
        <begin position="209"/>
        <end position="225"/>
    </location>
</feature>
<gene>
    <name evidence="3" type="ORF">TWF481_007779</name>
</gene>
<proteinExistence type="predicted"/>
<evidence type="ECO:0008006" key="5">
    <source>
        <dbReference type="Google" id="ProtNLM"/>
    </source>
</evidence>
<organism evidence="3 4">
    <name type="scientific">Arthrobotrys musiformis</name>
    <dbReference type="NCBI Taxonomy" id="47236"/>
    <lineage>
        <taxon>Eukaryota</taxon>
        <taxon>Fungi</taxon>
        <taxon>Dikarya</taxon>
        <taxon>Ascomycota</taxon>
        <taxon>Pezizomycotina</taxon>
        <taxon>Orbiliomycetes</taxon>
        <taxon>Orbiliales</taxon>
        <taxon>Orbiliaceae</taxon>
        <taxon>Arthrobotrys</taxon>
    </lineage>
</organism>
<evidence type="ECO:0000256" key="1">
    <source>
        <dbReference type="SAM" id="MobiDB-lite"/>
    </source>
</evidence>
<evidence type="ECO:0000313" key="4">
    <source>
        <dbReference type="Proteomes" id="UP001370758"/>
    </source>
</evidence>